<feature type="region of interest" description="Disordered" evidence="1">
    <location>
        <begin position="37"/>
        <end position="65"/>
    </location>
</feature>
<organism evidence="2 3">
    <name type="scientific">Paenibacillus larvae subsp. larvae DSM 25430</name>
    <dbReference type="NCBI Taxonomy" id="697284"/>
    <lineage>
        <taxon>Bacteria</taxon>
        <taxon>Bacillati</taxon>
        <taxon>Bacillota</taxon>
        <taxon>Bacilli</taxon>
        <taxon>Bacillales</taxon>
        <taxon>Paenibacillaceae</taxon>
        <taxon>Paenibacillus</taxon>
    </lineage>
</organism>
<name>V9W201_9BACL</name>
<accession>V9W201</accession>
<evidence type="ECO:0000256" key="1">
    <source>
        <dbReference type="SAM" id="MobiDB-lite"/>
    </source>
</evidence>
<evidence type="ECO:0000313" key="2">
    <source>
        <dbReference type="EMBL" id="AHD04138.1"/>
    </source>
</evidence>
<dbReference type="HOGENOM" id="CLU_2509529_0_0_9"/>
<dbReference type="KEGG" id="plv:ERIC2_c02730"/>
<evidence type="ECO:0000313" key="3">
    <source>
        <dbReference type="Proteomes" id="UP000029431"/>
    </source>
</evidence>
<feature type="compositionally biased region" description="Polar residues" evidence="1">
    <location>
        <begin position="53"/>
        <end position="65"/>
    </location>
</feature>
<dbReference type="Proteomes" id="UP000029431">
    <property type="component" value="Chromosome"/>
</dbReference>
<sequence>MSFCDLCLFTYHHDAGSCVSHQSLICTHAALIPFAKQPARRNARTRHSDSRRQSSSNGNENVSGAESRTYIPYRFLWVPSKQVSD</sequence>
<gene>
    <name evidence="2" type="ORF">ERIC2_c02730</name>
</gene>
<dbReference type="EMBL" id="CP003355">
    <property type="protein sequence ID" value="AHD04138.1"/>
    <property type="molecule type" value="Genomic_DNA"/>
</dbReference>
<reference evidence="2 3" key="1">
    <citation type="journal article" date="2014" name="PLoS ONE">
        <title>How to Kill the Honey Bee Larva: Genomic Potential and Virulence Mechanisms of Paenibacillus larvae.</title>
        <authorList>
            <person name="Djukic M."/>
            <person name="Brzuszkiewicz E."/>
            <person name="Funfhaus A."/>
            <person name="Voss J."/>
            <person name="Gollnow K."/>
            <person name="Poppinga L."/>
            <person name="Liesegang H."/>
            <person name="Garcia-Gonzalez E."/>
            <person name="Genersch E."/>
            <person name="Daniel R."/>
        </authorList>
    </citation>
    <scope>NUCLEOTIDE SEQUENCE [LARGE SCALE GENOMIC DNA]</scope>
    <source>
        <strain evidence="2 3">DSM 25430</strain>
    </source>
</reference>
<keyword evidence="3" id="KW-1185">Reference proteome</keyword>
<dbReference type="AlphaFoldDB" id="V9W201"/>
<proteinExistence type="predicted"/>
<protein>
    <submittedName>
        <fullName evidence="2">Uncharacterized protein</fullName>
    </submittedName>
</protein>